<dbReference type="Proteomes" id="UP001345219">
    <property type="component" value="Chromosome 24"/>
</dbReference>
<dbReference type="SUPFAM" id="SSF55120">
    <property type="entry name" value="Pseudouridine synthase"/>
    <property type="match status" value="1"/>
</dbReference>
<dbReference type="InterPro" id="IPR020103">
    <property type="entry name" value="PsdUridine_synth_cat_dom_sf"/>
</dbReference>
<dbReference type="GO" id="GO:0005634">
    <property type="term" value="C:nucleus"/>
    <property type="evidence" value="ECO:0007669"/>
    <property type="project" value="TreeGrafter"/>
</dbReference>
<evidence type="ECO:0000256" key="2">
    <source>
        <dbReference type="ARBA" id="ARBA00022694"/>
    </source>
</evidence>
<feature type="region of interest" description="Disordered" evidence="4">
    <location>
        <begin position="156"/>
        <end position="182"/>
    </location>
</feature>
<feature type="domain" description="TRUD" evidence="5">
    <location>
        <begin position="303"/>
        <end position="557"/>
    </location>
</feature>
<evidence type="ECO:0000313" key="6">
    <source>
        <dbReference type="EMBL" id="KAK4770042.1"/>
    </source>
</evidence>
<accession>A0AAN7QJU5</accession>
<sequence length="670" mass="74458">MDESDVGIHCYISQLPGFRGILKQRYSDFIVNEVDLAGNIVHLTSLEVPPELVKVSDGHDMERSDYLNRNYDSEIESFRALLCESDVDLVKTMIDQVKGQPKESISPIVLSPYSDKAHRTAIHHYFKENFKFIVTDTVDGPDASTKCIRVRINSGGGASARNSKKRKERGDKPFDSRGSSSWPEDVGKFLRFNLYKENKDTQEVLGIIGKMLGVQSRSFGFSGTKDKRAVTTQRVTVFKQSAGKLASLNERLFGIKVGDFCYVKDGLLLGQLQGNQFTITLRGVVAESEDNIKASADSLGKHGFVNYFGLQRFGSGSIPTHLIGAALLRGDWGVAVSLILEPREGERDDISMARQYYKESGDIEGTLRRLPRHLIAERALLMSLKKSPGNYLQALRAIPRTLRMMYVHSYQSYLWNHAASSRVQKYGSNEAVVGDLVIFQGSTIETAETAINLECVDDSIENNSDSLNELCETNDPTNENIPVKALTLEDIASQIYTIDDVVLPMPGSRVIYPNNDVAEVYSIMAKKDGISLTGSPHNIKEFSITSLTGSYRQVFQRPIDFQWELLKYTDAHVPLAETDLDKITKAKSLIEAREKDAAVDSNITRVNDEKDVNVSDIAEAEATDSLKSHTALKLTFTLPASCYATMVIRELLKTSTSVAYHKTLNEKSGS</sequence>
<dbReference type="FunFam" id="3.30.2350.20:FF:000006">
    <property type="entry name" value="Multisubstrate pseudouridine synthase 7"/>
    <property type="match status" value="1"/>
</dbReference>
<dbReference type="AlphaFoldDB" id="A0AAN7QJU5"/>
<dbReference type="CDD" id="cd02576">
    <property type="entry name" value="PseudoU_synth_ScPUS7"/>
    <property type="match status" value="1"/>
</dbReference>
<comment type="similarity">
    <text evidence="1">Belongs to the pseudouridine synthase TruD family.</text>
</comment>
<dbReference type="Pfam" id="PF01142">
    <property type="entry name" value="TruD"/>
    <property type="match status" value="1"/>
</dbReference>
<dbReference type="PIRSF" id="PIRSF037016">
    <property type="entry name" value="Pseudouridin_synth_euk_prd"/>
    <property type="match status" value="1"/>
</dbReference>
<reference evidence="6 7" key="1">
    <citation type="journal article" date="2023" name="Hortic Res">
        <title>Pangenome of water caltrop reveals structural variations and asymmetric subgenome divergence after allopolyploidization.</title>
        <authorList>
            <person name="Zhang X."/>
            <person name="Chen Y."/>
            <person name="Wang L."/>
            <person name="Yuan Y."/>
            <person name="Fang M."/>
            <person name="Shi L."/>
            <person name="Lu R."/>
            <person name="Comes H.P."/>
            <person name="Ma Y."/>
            <person name="Chen Y."/>
            <person name="Huang G."/>
            <person name="Zhou Y."/>
            <person name="Zheng Z."/>
            <person name="Qiu Y."/>
        </authorList>
    </citation>
    <scope>NUCLEOTIDE SEQUENCE [LARGE SCALE GENOMIC DNA]</scope>
    <source>
        <tissue evidence="6">Roots</tissue>
    </source>
</reference>
<organism evidence="6 7">
    <name type="scientific">Trapa incisa</name>
    <dbReference type="NCBI Taxonomy" id="236973"/>
    <lineage>
        <taxon>Eukaryota</taxon>
        <taxon>Viridiplantae</taxon>
        <taxon>Streptophyta</taxon>
        <taxon>Embryophyta</taxon>
        <taxon>Tracheophyta</taxon>
        <taxon>Spermatophyta</taxon>
        <taxon>Magnoliopsida</taxon>
        <taxon>eudicotyledons</taxon>
        <taxon>Gunneridae</taxon>
        <taxon>Pentapetalae</taxon>
        <taxon>rosids</taxon>
        <taxon>malvids</taxon>
        <taxon>Myrtales</taxon>
        <taxon>Lythraceae</taxon>
        <taxon>Trapa</taxon>
    </lineage>
</organism>
<dbReference type="GO" id="GO:0009982">
    <property type="term" value="F:pseudouridine synthase activity"/>
    <property type="evidence" value="ECO:0007669"/>
    <property type="project" value="InterPro"/>
</dbReference>
<dbReference type="InterPro" id="IPR020119">
    <property type="entry name" value="PsdUridine_synth_TruD_CS"/>
</dbReference>
<protein>
    <recommendedName>
        <fullName evidence="5">TRUD domain-containing protein</fullName>
    </recommendedName>
</protein>
<dbReference type="NCBIfam" id="TIGR00094">
    <property type="entry name" value="tRNA_TruD_broad"/>
    <property type="match status" value="1"/>
</dbReference>
<dbReference type="PANTHER" id="PTHR13326:SF21">
    <property type="entry name" value="PSEUDOURIDYLATE SYNTHASE PUS7L"/>
    <property type="match status" value="1"/>
</dbReference>
<dbReference type="InterPro" id="IPR011760">
    <property type="entry name" value="PsdUridine_synth_TruD_insert"/>
</dbReference>
<dbReference type="Gene3D" id="3.30.2350.20">
    <property type="entry name" value="TruD, catalytic domain"/>
    <property type="match status" value="2"/>
</dbReference>
<dbReference type="InterPro" id="IPR042214">
    <property type="entry name" value="TruD_catalytic"/>
</dbReference>
<dbReference type="PROSITE" id="PS01268">
    <property type="entry name" value="UPF0024"/>
    <property type="match status" value="1"/>
</dbReference>
<dbReference type="PANTHER" id="PTHR13326">
    <property type="entry name" value="TRNA PSEUDOURIDINE SYNTHASE D"/>
    <property type="match status" value="1"/>
</dbReference>
<evidence type="ECO:0000259" key="5">
    <source>
        <dbReference type="PROSITE" id="PS50984"/>
    </source>
</evidence>
<keyword evidence="3" id="KW-0413">Isomerase</keyword>
<dbReference type="EMBL" id="JAXIOK010000005">
    <property type="protein sequence ID" value="KAK4770042.1"/>
    <property type="molecule type" value="Genomic_DNA"/>
</dbReference>
<keyword evidence="2" id="KW-0819">tRNA processing</keyword>
<dbReference type="GO" id="GO:0001522">
    <property type="term" value="P:pseudouridine synthesis"/>
    <property type="evidence" value="ECO:0007669"/>
    <property type="project" value="InterPro"/>
</dbReference>
<gene>
    <name evidence="6" type="ORF">SAY87_030574</name>
</gene>
<dbReference type="InterPro" id="IPR001656">
    <property type="entry name" value="PsdUridine_synth_TruD"/>
</dbReference>
<dbReference type="GO" id="GO:0003723">
    <property type="term" value="F:RNA binding"/>
    <property type="evidence" value="ECO:0007669"/>
    <property type="project" value="InterPro"/>
</dbReference>
<dbReference type="GO" id="GO:0008033">
    <property type="term" value="P:tRNA processing"/>
    <property type="evidence" value="ECO:0007669"/>
    <property type="project" value="UniProtKB-KW"/>
</dbReference>
<dbReference type="PROSITE" id="PS50984">
    <property type="entry name" value="TRUD"/>
    <property type="match status" value="1"/>
</dbReference>
<evidence type="ECO:0000256" key="3">
    <source>
        <dbReference type="ARBA" id="ARBA00023235"/>
    </source>
</evidence>
<evidence type="ECO:0000256" key="4">
    <source>
        <dbReference type="SAM" id="MobiDB-lite"/>
    </source>
</evidence>
<evidence type="ECO:0000313" key="7">
    <source>
        <dbReference type="Proteomes" id="UP001345219"/>
    </source>
</evidence>
<proteinExistence type="inferred from homology"/>
<keyword evidence="7" id="KW-1185">Reference proteome</keyword>
<name>A0AAN7QJU5_9MYRT</name>
<evidence type="ECO:0000256" key="1">
    <source>
        <dbReference type="ARBA" id="ARBA00007953"/>
    </source>
</evidence>
<comment type="caution">
    <text evidence="6">The sequence shown here is derived from an EMBL/GenBank/DDBJ whole genome shotgun (WGS) entry which is preliminary data.</text>
</comment>